<name>A0A9P0M657_ACAOB</name>
<sequence length="64" mass="7457">MVRETEVLSYHRVIAAATSCTFAFVHYIPITQKNNCLKFSTMVLNPLIFYTVTTVVFSMMTRYR</sequence>
<comment type="caution">
    <text evidence="2">The sequence shown here is derived from an EMBL/GenBank/DDBJ whole genome shotgun (WGS) entry which is preliminary data.</text>
</comment>
<evidence type="ECO:0000313" key="2">
    <source>
        <dbReference type="EMBL" id="CAH2009902.1"/>
    </source>
</evidence>
<gene>
    <name evidence="2" type="ORF">ACAOBT_LOCUS31204</name>
</gene>
<dbReference type="AlphaFoldDB" id="A0A9P0M657"/>
<evidence type="ECO:0000256" key="1">
    <source>
        <dbReference type="SAM" id="Phobius"/>
    </source>
</evidence>
<feature type="transmembrane region" description="Helical" evidence="1">
    <location>
        <begin position="12"/>
        <end position="30"/>
    </location>
</feature>
<proteinExistence type="predicted"/>
<keyword evidence="1" id="KW-1133">Transmembrane helix</keyword>
<dbReference type="Proteomes" id="UP001152888">
    <property type="component" value="Unassembled WGS sequence"/>
</dbReference>
<keyword evidence="1" id="KW-0812">Transmembrane</keyword>
<dbReference type="EMBL" id="CAKOFQ010007930">
    <property type="protein sequence ID" value="CAH2009902.1"/>
    <property type="molecule type" value="Genomic_DNA"/>
</dbReference>
<organism evidence="2 3">
    <name type="scientific">Acanthoscelides obtectus</name>
    <name type="common">Bean weevil</name>
    <name type="synonym">Bruchus obtectus</name>
    <dbReference type="NCBI Taxonomy" id="200917"/>
    <lineage>
        <taxon>Eukaryota</taxon>
        <taxon>Metazoa</taxon>
        <taxon>Ecdysozoa</taxon>
        <taxon>Arthropoda</taxon>
        <taxon>Hexapoda</taxon>
        <taxon>Insecta</taxon>
        <taxon>Pterygota</taxon>
        <taxon>Neoptera</taxon>
        <taxon>Endopterygota</taxon>
        <taxon>Coleoptera</taxon>
        <taxon>Polyphaga</taxon>
        <taxon>Cucujiformia</taxon>
        <taxon>Chrysomeloidea</taxon>
        <taxon>Chrysomelidae</taxon>
        <taxon>Bruchinae</taxon>
        <taxon>Bruchini</taxon>
        <taxon>Acanthoscelides</taxon>
    </lineage>
</organism>
<dbReference type="OrthoDB" id="8197893at2759"/>
<accession>A0A9P0M657</accession>
<reference evidence="2" key="1">
    <citation type="submission" date="2022-03" db="EMBL/GenBank/DDBJ databases">
        <authorList>
            <person name="Sayadi A."/>
        </authorList>
    </citation>
    <scope>NUCLEOTIDE SEQUENCE</scope>
</reference>
<protein>
    <submittedName>
        <fullName evidence="2">Uncharacterized protein</fullName>
    </submittedName>
</protein>
<feature type="transmembrane region" description="Helical" evidence="1">
    <location>
        <begin position="42"/>
        <end position="60"/>
    </location>
</feature>
<keyword evidence="1" id="KW-0472">Membrane</keyword>
<evidence type="ECO:0000313" key="3">
    <source>
        <dbReference type="Proteomes" id="UP001152888"/>
    </source>
</evidence>
<keyword evidence="3" id="KW-1185">Reference proteome</keyword>